<reference evidence="1" key="1">
    <citation type="journal article" date="2014" name="Int. J. Syst. Evol. Microbiol.">
        <title>Complete genome sequence of Corynebacterium casei LMG S-19264T (=DSM 44701T), isolated from a smear-ripened cheese.</title>
        <authorList>
            <consortium name="US DOE Joint Genome Institute (JGI-PGF)"/>
            <person name="Walter F."/>
            <person name="Albersmeier A."/>
            <person name="Kalinowski J."/>
            <person name="Ruckert C."/>
        </authorList>
    </citation>
    <scope>NUCLEOTIDE SEQUENCE</scope>
    <source>
        <strain evidence="1">CGMCC 4.7272</strain>
    </source>
</reference>
<organism evidence="1 2">
    <name type="scientific">Streptomyces lacrimifluminis</name>
    <dbReference type="NCBI Taxonomy" id="1500077"/>
    <lineage>
        <taxon>Bacteria</taxon>
        <taxon>Bacillati</taxon>
        <taxon>Actinomycetota</taxon>
        <taxon>Actinomycetes</taxon>
        <taxon>Kitasatosporales</taxon>
        <taxon>Streptomycetaceae</taxon>
        <taxon>Streptomyces</taxon>
    </lineage>
</organism>
<comment type="caution">
    <text evidence="1">The sequence shown here is derived from an EMBL/GenBank/DDBJ whole genome shotgun (WGS) entry which is preliminary data.</text>
</comment>
<accession>A0A917UP93</accession>
<gene>
    <name evidence="1" type="ORF">GCM10012282_81190</name>
</gene>
<dbReference type="AlphaFoldDB" id="A0A917UP93"/>
<sequence length="75" mass="8121">MTLHLVPARFREAAAFVQDWHRHHAPPPGQIFAIGAADEDGVLRAIAIKPLSKSHAHAVTEPGTRIRSVVSLVVV</sequence>
<dbReference type="Proteomes" id="UP000625682">
    <property type="component" value="Unassembled WGS sequence"/>
</dbReference>
<reference evidence="1" key="2">
    <citation type="submission" date="2020-09" db="EMBL/GenBank/DDBJ databases">
        <authorList>
            <person name="Sun Q."/>
            <person name="Zhou Y."/>
        </authorList>
    </citation>
    <scope>NUCLEOTIDE SEQUENCE</scope>
    <source>
        <strain evidence="1">CGMCC 4.7272</strain>
    </source>
</reference>
<evidence type="ECO:0000313" key="2">
    <source>
        <dbReference type="Proteomes" id="UP000625682"/>
    </source>
</evidence>
<name>A0A917UP93_9ACTN</name>
<protein>
    <submittedName>
        <fullName evidence="1">Uncharacterized protein</fullName>
    </submittedName>
</protein>
<dbReference type="EMBL" id="BMMU01000082">
    <property type="protein sequence ID" value="GGJ72064.1"/>
    <property type="molecule type" value="Genomic_DNA"/>
</dbReference>
<proteinExistence type="predicted"/>
<keyword evidence="2" id="KW-1185">Reference proteome</keyword>
<evidence type="ECO:0000313" key="1">
    <source>
        <dbReference type="EMBL" id="GGJ72064.1"/>
    </source>
</evidence>